<evidence type="ECO:0000256" key="11">
    <source>
        <dbReference type="SAM" id="Phobius"/>
    </source>
</evidence>
<evidence type="ECO:0000256" key="6">
    <source>
        <dbReference type="ARBA" id="ARBA00022989"/>
    </source>
</evidence>
<evidence type="ECO:0000256" key="9">
    <source>
        <dbReference type="ARBA" id="ARBA00023136"/>
    </source>
</evidence>
<dbReference type="InterPro" id="IPR010876">
    <property type="entry name" value="C1orf43"/>
</dbReference>
<reference evidence="12" key="1">
    <citation type="journal article" date="2019" name="bioRxiv">
        <title>The Genome of the Zebra Mussel, Dreissena polymorpha: A Resource for Invasive Species Research.</title>
        <authorList>
            <person name="McCartney M.A."/>
            <person name="Auch B."/>
            <person name="Kono T."/>
            <person name="Mallez S."/>
            <person name="Zhang Y."/>
            <person name="Obille A."/>
            <person name="Becker A."/>
            <person name="Abrahante J.E."/>
            <person name="Garbe J."/>
            <person name="Badalamenti J.P."/>
            <person name="Herman A."/>
            <person name="Mangelson H."/>
            <person name="Liachko I."/>
            <person name="Sullivan S."/>
            <person name="Sone E.D."/>
            <person name="Koren S."/>
            <person name="Silverstein K.A.T."/>
            <person name="Beckman K.B."/>
            <person name="Gohl D.M."/>
        </authorList>
    </citation>
    <scope>NUCLEOTIDE SEQUENCE</scope>
    <source>
        <strain evidence="12">Duluth1</strain>
        <tissue evidence="12">Whole animal</tissue>
    </source>
</reference>
<dbReference type="GO" id="GO:0016020">
    <property type="term" value="C:membrane"/>
    <property type="evidence" value="ECO:0007669"/>
    <property type="project" value="UniProtKB-SubCell"/>
</dbReference>
<organism evidence="12 13">
    <name type="scientific">Dreissena polymorpha</name>
    <name type="common">Zebra mussel</name>
    <name type="synonym">Mytilus polymorpha</name>
    <dbReference type="NCBI Taxonomy" id="45954"/>
    <lineage>
        <taxon>Eukaryota</taxon>
        <taxon>Metazoa</taxon>
        <taxon>Spiralia</taxon>
        <taxon>Lophotrochozoa</taxon>
        <taxon>Mollusca</taxon>
        <taxon>Bivalvia</taxon>
        <taxon>Autobranchia</taxon>
        <taxon>Heteroconchia</taxon>
        <taxon>Euheterodonta</taxon>
        <taxon>Imparidentia</taxon>
        <taxon>Neoheterodontei</taxon>
        <taxon>Myida</taxon>
        <taxon>Dreissenoidea</taxon>
        <taxon>Dreissenidae</taxon>
        <taxon>Dreissena</taxon>
    </lineage>
</organism>
<dbReference type="AlphaFoldDB" id="A0A9D4KN00"/>
<dbReference type="GO" id="GO:0005794">
    <property type="term" value="C:Golgi apparatus"/>
    <property type="evidence" value="ECO:0007669"/>
    <property type="project" value="UniProtKB-SubCell"/>
</dbReference>
<dbReference type="EMBL" id="JAIWYP010000004">
    <property type="protein sequence ID" value="KAH3842434.1"/>
    <property type="molecule type" value="Genomic_DNA"/>
</dbReference>
<evidence type="ECO:0000256" key="5">
    <source>
        <dbReference type="ARBA" id="ARBA00022692"/>
    </source>
</evidence>
<comment type="caution">
    <text evidence="12">The sequence shown here is derived from an EMBL/GenBank/DDBJ whole genome shotgun (WGS) entry which is preliminary data.</text>
</comment>
<evidence type="ECO:0000256" key="10">
    <source>
        <dbReference type="SAM" id="MobiDB-lite"/>
    </source>
</evidence>
<feature type="transmembrane region" description="Helical" evidence="11">
    <location>
        <begin position="21"/>
        <end position="44"/>
    </location>
</feature>
<evidence type="ECO:0000256" key="4">
    <source>
        <dbReference type="ARBA" id="ARBA00004555"/>
    </source>
</evidence>
<comment type="subcellular location">
    <subcellularLocation>
        <location evidence="4">Golgi apparatus</location>
    </subcellularLocation>
    <subcellularLocation>
        <location evidence="2">Membrane</location>
        <topology evidence="2">Single-pass membrane protein</topology>
    </subcellularLocation>
    <subcellularLocation>
        <location evidence="3">Mitochondrion</location>
    </subcellularLocation>
</comment>
<evidence type="ECO:0000256" key="8">
    <source>
        <dbReference type="ARBA" id="ARBA00023128"/>
    </source>
</evidence>
<evidence type="ECO:0000256" key="7">
    <source>
        <dbReference type="ARBA" id="ARBA00023034"/>
    </source>
</evidence>
<keyword evidence="9 11" id="KW-0472">Membrane</keyword>
<dbReference type="GO" id="GO:0005739">
    <property type="term" value="C:mitochondrion"/>
    <property type="evidence" value="ECO:0007669"/>
    <property type="project" value="UniProtKB-SubCell"/>
</dbReference>
<evidence type="ECO:0000256" key="3">
    <source>
        <dbReference type="ARBA" id="ARBA00004173"/>
    </source>
</evidence>
<comment type="function">
    <text evidence="1">General regulator of phagocytosis. Required to uptake Gram negative bacterium by macrophages.</text>
</comment>
<keyword evidence="5 11" id="KW-0812">Transmembrane</keyword>
<gene>
    <name evidence="12" type="ORF">DPMN_115930</name>
</gene>
<name>A0A9D4KN00_DREPO</name>
<protein>
    <submittedName>
        <fullName evidence="12">Uncharacterized protein</fullName>
    </submittedName>
</protein>
<dbReference type="Proteomes" id="UP000828390">
    <property type="component" value="Unassembled WGS sequence"/>
</dbReference>
<evidence type="ECO:0000313" key="12">
    <source>
        <dbReference type="EMBL" id="KAH3842434.1"/>
    </source>
</evidence>
<reference evidence="12" key="2">
    <citation type="submission" date="2020-11" db="EMBL/GenBank/DDBJ databases">
        <authorList>
            <person name="McCartney M.A."/>
            <person name="Auch B."/>
            <person name="Kono T."/>
            <person name="Mallez S."/>
            <person name="Becker A."/>
            <person name="Gohl D.M."/>
            <person name="Silverstein K.A.T."/>
            <person name="Koren S."/>
            <person name="Bechman K.B."/>
            <person name="Herman A."/>
            <person name="Abrahante J.E."/>
            <person name="Garbe J."/>
        </authorList>
    </citation>
    <scope>NUCLEOTIDE SEQUENCE</scope>
    <source>
        <strain evidence="12">Duluth1</strain>
        <tissue evidence="12">Whole animal</tissue>
    </source>
</reference>
<evidence type="ECO:0000256" key="2">
    <source>
        <dbReference type="ARBA" id="ARBA00004167"/>
    </source>
</evidence>
<keyword evidence="7" id="KW-0333">Golgi apparatus</keyword>
<keyword evidence="6 11" id="KW-1133">Transmembrane helix</keyword>
<keyword evidence="8" id="KW-0496">Mitochondrion</keyword>
<evidence type="ECO:0000313" key="13">
    <source>
        <dbReference type="Proteomes" id="UP000828390"/>
    </source>
</evidence>
<feature type="compositionally biased region" description="Polar residues" evidence="10">
    <location>
        <begin position="246"/>
        <end position="261"/>
    </location>
</feature>
<accession>A0A9D4KN00</accession>
<dbReference type="OrthoDB" id="5960253at2759"/>
<feature type="region of interest" description="Disordered" evidence="10">
    <location>
        <begin position="241"/>
        <end position="283"/>
    </location>
</feature>
<dbReference type="PANTHER" id="PTHR21425:SF2">
    <property type="entry name" value="PROTEIN C1ORF43"/>
    <property type="match status" value="1"/>
</dbReference>
<dbReference type="Pfam" id="PF07406">
    <property type="entry name" value="NICE-3"/>
    <property type="match status" value="1"/>
</dbReference>
<dbReference type="PANTHER" id="PTHR21425">
    <property type="entry name" value="NICE-3"/>
    <property type="match status" value="1"/>
</dbReference>
<evidence type="ECO:0000256" key="1">
    <source>
        <dbReference type="ARBA" id="ARBA00002620"/>
    </source>
</evidence>
<proteinExistence type="predicted"/>
<sequence length="303" mass="34772">MIYVVFSVRCSTKMVDVLSKLSVVSVIWIIAAGFLIFLLLFLFAKRQIMRFTLKSRRGPYVSIGSNVPKELRTEIFRRINRVPDIKHEPKLVNPAIEALAKSGDNNFYYRMKAMDAFSRFDDCLRLEMSNACRHPSQSVRDYLTLIYPMYLTTAPSHLVNNFINMYEHARHRPEMFGEDQFNQYESALNEIVNHLERGIHLRKEEGREDASAFPLADTDVKIKSRGMGKSKTSIPYNHMVSDKSMSRGQTRYRTRANSSEQAGLLESAPSSQRSSIEGLVTARDSSEENIRLVEVNMNTMPEL</sequence>
<keyword evidence="13" id="KW-1185">Reference proteome</keyword>